<dbReference type="EMBL" id="JRLY01000004">
    <property type="protein sequence ID" value="KGO93566.1"/>
    <property type="molecule type" value="Genomic_DNA"/>
</dbReference>
<gene>
    <name evidence="1" type="ORF">Q766_06250</name>
</gene>
<evidence type="ECO:0000313" key="2">
    <source>
        <dbReference type="Proteomes" id="UP000030111"/>
    </source>
</evidence>
<comment type="caution">
    <text evidence="1">The sequence shown here is derived from an EMBL/GenBank/DDBJ whole genome shotgun (WGS) entry which is preliminary data.</text>
</comment>
<reference evidence="1 2" key="1">
    <citation type="submission" date="2013-09" db="EMBL/GenBank/DDBJ databases">
        <authorList>
            <person name="Zeng Z."/>
            <person name="Chen C."/>
        </authorList>
    </citation>
    <scope>NUCLEOTIDE SEQUENCE [LARGE SCALE GENOMIC DNA]</scope>
    <source>
        <strain evidence="1 2">WB 4.1-42</strain>
    </source>
</reference>
<dbReference type="STRING" id="1121898.GCA_000422725_00398"/>
<organism evidence="1 2">
    <name type="scientific">Flavobacterium subsaxonicum WB 4.1-42 = DSM 21790</name>
    <dbReference type="NCBI Taxonomy" id="1121898"/>
    <lineage>
        <taxon>Bacteria</taxon>
        <taxon>Pseudomonadati</taxon>
        <taxon>Bacteroidota</taxon>
        <taxon>Flavobacteriia</taxon>
        <taxon>Flavobacteriales</taxon>
        <taxon>Flavobacteriaceae</taxon>
        <taxon>Flavobacterium</taxon>
    </lineage>
</organism>
<sequence length="153" mass="17714">MKKIITLFILLFTFLGCKEPDNTVQYLFPNRMKKIEGEELAGICRSRYKMALFSEKHTSFKAPSDSVFIFTPSGEIRNSKSKIGAWRTDRTLFLDAYNKRFFFFNIGENSTPIALKTHYKVNANDSLYKDVIIGLVNENYKPDTNVDGDVWNF</sequence>
<name>A0A0A2MPR0_9FLAO</name>
<proteinExistence type="predicted"/>
<accession>A0A0A2MPR0</accession>
<dbReference type="Proteomes" id="UP000030111">
    <property type="component" value="Unassembled WGS sequence"/>
</dbReference>
<evidence type="ECO:0008006" key="3">
    <source>
        <dbReference type="Google" id="ProtNLM"/>
    </source>
</evidence>
<keyword evidence="2" id="KW-1185">Reference proteome</keyword>
<dbReference type="RefSeq" id="WP_026991856.1">
    <property type="nucleotide sequence ID" value="NZ_JRLY01000004.1"/>
</dbReference>
<evidence type="ECO:0000313" key="1">
    <source>
        <dbReference type="EMBL" id="KGO93566.1"/>
    </source>
</evidence>
<dbReference type="AlphaFoldDB" id="A0A0A2MPR0"/>
<dbReference type="OrthoDB" id="10010283at2"/>
<dbReference type="PROSITE" id="PS51257">
    <property type="entry name" value="PROKAR_LIPOPROTEIN"/>
    <property type="match status" value="1"/>
</dbReference>
<protein>
    <recommendedName>
        <fullName evidence="3">Lipoprotein</fullName>
    </recommendedName>
</protein>